<organism evidence="1 2">
    <name type="scientific">Periplaneta americana</name>
    <name type="common">American cockroach</name>
    <name type="synonym">Blatta americana</name>
    <dbReference type="NCBI Taxonomy" id="6978"/>
    <lineage>
        <taxon>Eukaryota</taxon>
        <taxon>Metazoa</taxon>
        <taxon>Ecdysozoa</taxon>
        <taxon>Arthropoda</taxon>
        <taxon>Hexapoda</taxon>
        <taxon>Insecta</taxon>
        <taxon>Pterygota</taxon>
        <taxon>Neoptera</taxon>
        <taxon>Polyneoptera</taxon>
        <taxon>Dictyoptera</taxon>
        <taxon>Blattodea</taxon>
        <taxon>Blattoidea</taxon>
        <taxon>Blattidae</taxon>
        <taxon>Blattinae</taxon>
        <taxon>Periplaneta</taxon>
    </lineage>
</organism>
<comment type="caution">
    <text evidence="1">The sequence shown here is derived from an EMBL/GenBank/DDBJ whole genome shotgun (WGS) entry which is preliminary data.</text>
</comment>
<accession>A0ABQ8SWU0</accession>
<evidence type="ECO:0000313" key="2">
    <source>
        <dbReference type="Proteomes" id="UP001148838"/>
    </source>
</evidence>
<protein>
    <submittedName>
        <fullName evidence="1">Uncharacterized protein</fullName>
    </submittedName>
</protein>
<reference evidence="1 2" key="1">
    <citation type="journal article" date="2022" name="Allergy">
        <title>Genome assembly and annotation of Periplaneta americana reveal a comprehensive cockroach allergen profile.</title>
        <authorList>
            <person name="Wang L."/>
            <person name="Xiong Q."/>
            <person name="Saelim N."/>
            <person name="Wang L."/>
            <person name="Nong W."/>
            <person name="Wan A.T."/>
            <person name="Shi M."/>
            <person name="Liu X."/>
            <person name="Cao Q."/>
            <person name="Hui J.H.L."/>
            <person name="Sookrung N."/>
            <person name="Leung T.F."/>
            <person name="Tungtrongchitr A."/>
            <person name="Tsui S.K.W."/>
        </authorList>
    </citation>
    <scope>NUCLEOTIDE SEQUENCE [LARGE SCALE GENOMIC DNA]</scope>
    <source>
        <strain evidence="1">PWHHKU_190912</strain>
    </source>
</reference>
<proteinExistence type="predicted"/>
<dbReference type="Proteomes" id="UP001148838">
    <property type="component" value="Unassembled WGS sequence"/>
</dbReference>
<gene>
    <name evidence="1" type="ORF">ANN_14109</name>
</gene>
<keyword evidence="2" id="KW-1185">Reference proteome</keyword>
<name>A0ABQ8SWU0_PERAM</name>
<dbReference type="EMBL" id="JAJSOF020000019">
    <property type="protein sequence ID" value="KAJ4438170.1"/>
    <property type="molecule type" value="Genomic_DNA"/>
</dbReference>
<evidence type="ECO:0000313" key="1">
    <source>
        <dbReference type="EMBL" id="KAJ4438170.1"/>
    </source>
</evidence>
<sequence length="93" mass="10719">MKFVVPLYWCRDGGGPSASLDPKTIENCHYKLMLAGFIVDTRRRDIQDRGNSANDEGYVHKIPQKSTRQVTRESGFTHCTIRNVLKNEFSYRP</sequence>